<dbReference type="EMBL" id="NAPY01000009">
    <property type="protein sequence ID" value="MUL36286.1"/>
    <property type="molecule type" value="Genomic_DNA"/>
</dbReference>
<evidence type="ECO:0000313" key="1">
    <source>
        <dbReference type="EMBL" id="MUL36286.1"/>
    </source>
</evidence>
<dbReference type="AlphaFoldDB" id="A0A6N8FWG0"/>
<proteinExistence type="predicted"/>
<dbReference type="Proteomes" id="UP000441797">
    <property type="component" value="Unassembled WGS sequence"/>
</dbReference>
<accession>A0A6N8FWG0</accession>
<protein>
    <submittedName>
        <fullName evidence="1">Uncharacterized protein</fullName>
    </submittedName>
</protein>
<evidence type="ECO:0000313" key="2">
    <source>
        <dbReference type="Proteomes" id="UP000441797"/>
    </source>
</evidence>
<name>A0A6N8FWG0_9CHRO</name>
<comment type="caution">
    <text evidence="1">The sequence shown here is derived from an EMBL/GenBank/DDBJ whole genome shotgun (WGS) entry which is preliminary data.</text>
</comment>
<sequence length="164" mass="19436">MRCVGDRTTQAIKNLFNYNTPQIDIACSLLNAWSQNYWHWIIDCLTRLEGIEFYHQQTGIKPQLIIDANPTSWQIDSLKLLGYQPQDWIQWNKSQMRVKKLIVSSFRRHYDKVYSVESPSASRWIRERMLSNLSDSENTELFSPKYLSLAERLEDDELLMKMLS</sequence>
<reference evidence="1 2" key="1">
    <citation type="journal article" date="2019" name="Front. Microbiol.">
        <title>Genomic Features for Desiccation Tolerance and Sugar Biosynthesis in the Extremophile Gloeocapsopsis sp. UTEX B3054.</title>
        <authorList>
            <person name="Urrejola C."/>
            <person name="Alcorta J."/>
            <person name="Salas L."/>
            <person name="Vasquez M."/>
            <person name="Polz M.F."/>
            <person name="Vicuna R."/>
            <person name="Diez B."/>
        </authorList>
    </citation>
    <scope>NUCLEOTIDE SEQUENCE [LARGE SCALE GENOMIC DNA]</scope>
    <source>
        <strain evidence="1 2">1H9</strain>
    </source>
</reference>
<organism evidence="1 2">
    <name type="scientific">Gloeocapsopsis dulcis AAB1 = 1H9</name>
    <dbReference type="NCBI Taxonomy" id="1433147"/>
    <lineage>
        <taxon>Bacteria</taxon>
        <taxon>Bacillati</taxon>
        <taxon>Cyanobacteriota</taxon>
        <taxon>Cyanophyceae</taxon>
        <taxon>Oscillatoriophycideae</taxon>
        <taxon>Chroococcales</taxon>
        <taxon>Chroococcaceae</taxon>
        <taxon>Gloeocapsopsis</taxon>
        <taxon>Gloeocapsopsis dulcis</taxon>
    </lineage>
</organism>
<gene>
    <name evidence="1" type="ORF">BWI75_07985</name>
</gene>
<keyword evidence="2" id="KW-1185">Reference proteome</keyword>